<evidence type="ECO:0000259" key="3">
    <source>
        <dbReference type="PROSITE" id="PS50198"/>
    </source>
</evidence>
<keyword evidence="1 4" id="KW-0413">Isomerase</keyword>
<dbReference type="PANTHER" id="PTHR47245">
    <property type="entry name" value="PEPTIDYLPROLYL ISOMERASE"/>
    <property type="match status" value="1"/>
</dbReference>
<name>A0A921LAR3_9BACT</name>
<dbReference type="InterPro" id="IPR050245">
    <property type="entry name" value="PrsA_foldase"/>
</dbReference>
<dbReference type="SUPFAM" id="SSF54534">
    <property type="entry name" value="FKBP-like"/>
    <property type="match status" value="1"/>
</dbReference>
<proteinExistence type="predicted"/>
<feature type="chain" id="PRO_5037640876" evidence="2">
    <location>
        <begin position="21"/>
        <end position="505"/>
    </location>
</feature>
<dbReference type="AlphaFoldDB" id="A0A921LAR3"/>
<accession>A0A921LAR3</accession>
<organism evidence="4 5">
    <name type="scientific">Mediterranea massiliensis</name>
    <dbReference type="NCBI Taxonomy" id="1841865"/>
    <lineage>
        <taxon>Bacteria</taxon>
        <taxon>Pseudomonadati</taxon>
        <taxon>Bacteroidota</taxon>
        <taxon>Bacteroidia</taxon>
        <taxon>Bacteroidales</taxon>
        <taxon>Bacteroidaceae</taxon>
        <taxon>Mediterranea</taxon>
    </lineage>
</organism>
<evidence type="ECO:0000256" key="1">
    <source>
        <dbReference type="PROSITE-ProRule" id="PRU00278"/>
    </source>
</evidence>
<reference evidence="4" key="2">
    <citation type="submission" date="2021-09" db="EMBL/GenBank/DDBJ databases">
        <authorList>
            <person name="Gilroy R."/>
        </authorList>
    </citation>
    <scope>NUCLEOTIDE SEQUENCE</scope>
    <source>
        <strain evidence="4">CHK55-1828</strain>
    </source>
</reference>
<dbReference type="PROSITE" id="PS50198">
    <property type="entry name" value="PPIC_PPIASE_2"/>
    <property type="match status" value="1"/>
</dbReference>
<evidence type="ECO:0000313" key="5">
    <source>
        <dbReference type="Proteomes" id="UP000717835"/>
    </source>
</evidence>
<dbReference type="GO" id="GO:0003755">
    <property type="term" value="F:peptidyl-prolyl cis-trans isomerase activity"/>
    <property type="evidence" value="ECO:0007669"/>
    <property type="project" value="UniProtKB-KW"/>
</dbReference>
<reference evidence="4" key="1">
    <citation type="journal article" date="2021" name="PeerJ">
        <title>Extensive microbial diversity within the chicken gut microbiome revealed by metagenomics and culture.</title>
        <authorList>
            <person name="Gilroy R."/>
            <person name="Ravi A."/>
            <person name="Getino M."/>
            <person name="Pursley I."/>
            <person name="Horton D.L."/>
            <person name="Alikhan N.F."/>
            <person name="Baker D."/>
            <person name="Gharbi K."/>
            <person name="Hall N."/>
            <person name="Watson M."/>
            <person name="Adriaenssens E.M."/>
            <person name="Foster-Nyarko E."/>
            <person name="Jarju S."/>
            <person name="Secka A."/>
            <person name="Antonio M."/>
            <person name="Oren A."/>
            <person name="Chaudhuri R.R."/>
            <person name="La Ragione R."/>
            <person name="Hildebrand F."/>
            <person name="Pallen M.J."/>
        </authorList>
    </citation>
    <scope>NUCLEOTIDE SEQUENCE</scope>
    <source>
        <strain evidence="4">CHK55-1828</strain>
    </source>
</reference>
<dbReference type="EMBL" id="DYVX01000005">
    <property type="protein sequence ID" value="HJF90955.1"/>
    <property type="molecule type" value="Genomic_DNA"/>
</dbReference>
<dbReference type="Pfam" id="PF00639">
    <property type="entry name" value="Rotamase"/>
    <property type="match status" value="1"/>
</dbReference>
<dbReference type="InterPro" id="IPR046357">
    <property type="entry name" value="PPIase_dom_sf"/>
</dbReference>
<feature type="signal peptide" evidence="2">
    <location>
        <begin position="1"/>
        <end position="20"/>
    </location>
</feature>
<keyword evidence="1" id="KW-0697">Rotamase</keyword>
<comment type="caution">
    <text evidence="4">The sequence shown here is derived from an EMBL/GenBank/DDBJ whole genome shotgun (WGS) entry which is preliminary data.</text>
</comment>
<dbReference type="InterPro" id="IPR000297">
    <property type="entry name" value="PPIase_PpiC"/>
</dbReference>
<feature type="domain" description="PpiC" evidence="3">
    <location>
        <begin position="115"/>
        <end position="211"/>
    </location>
</feature>
<protein>
    <submittedName>
        <fullName evidence="4">Peptidyl-prolyl cis-trans isomerase</fullName>
    </submittedName>
</protein>
<evidence type="ECO:0000256" key="2">
    <source>
        <dbReference type="SAM" id="SignalP"/>
    </source>
</evidence>
<evidence type="ECO:0000313" key="4">
    <source>
        <dbReference type="EMBL" id="HJF90955.1"/>
    </source>
</evidence>
<sequence>MKKWVWLFMLLLGVAVWAEAQTGVCARVGDEAVEVAEFRLFCHRQSDVQPDVRRFVDFKLKALAARQAELDTLPQIRRAVDRFRSRWLKSCLTDSAKADSAAWTYYQGLRARKYAGRVLVSHIFQSVPQNVTAAALARVEQRMDSLYQVLEAGKADFTACVEACSEEKTPFWVDYLQMPVEFEDVVFSLPVGQLSRPFFTPQGIHIVKVLDRKELPSFDVLKERLERRLVRGEWSEAVGARVTRLKTEYGYRPDKTGMNELLRRGKTDKTLFLLGGCPYSGDDFARFAAAHPAALKRQLELFVVKTVLDHESRSLEEQSPEFAIHLSLFRDSLLAAEMEHRAIGCRIPADTVGVAQYFEANRKHYQWSQPRYEGIVLHCRTKRIARRTRKFLKKLPAEEWQEAIRLGVNAGGVVNVRAEQGLFAAGDNPYVDEHLFGKGEARPLADFPYTAWLGRKVKGPECWQEVGRRLWTDYYRHLEAGWLDELHRKFKVEINQEVLKTVNNH</sequence>
<keyword evidence="2" id="KW-0732">Signal</keyword>
<gene>
    <name evidence="4" type="ORF">K8W02_01005</name>
</gene>
<dbReference type="RefSeq" id="WP_022019424.1">
    <property type="nucleotide sequence ID" value="NZ_DYVX01000005.1"/>
</dbReference>
<dbReference type="PANTHER" id="PTHR47245:SF2">
    <property type="entry name" value="PEPTIDYL-PROLYL CIS-TRANS ISOMERASE HP_0175-RELATED"/>
    <property type="match status" value="1"/>
</dbReference>
<dbReference type="Proteomes" id="UP000717835">
    <property type="component" value="Unassembled WGS sequence"/>
</dbReference>
<dbReference type="Gene3D" id="3.10.50.40">
    <property type="match status" value="1"/>
</dbReference>